<gene>
    <name evidence="1" type="ORF">BDN72DRAFT_846508</name>
</gene>
<evidence type="ECO:0000313" key="2">
    <source>
        <dbReference type="Proteomes" id="UP000308600"/>
    </source>
</evidence>
<accession>A0ACD3AFQ4</accession>
<keyword evidence="2" id="KW-1185">Reference proteome</keyword>
<reference evidence="1 2" key="1">
    <citation type="journal article" date="2019" name="Nat. Ecol. Evol.">
        <title>Megaphylogeny resolves global patterns of mushroom evolution.</title>
        <authorList>
            <person name="Varga T."/>
            <person name="Krizsan K."/>
            <person name="Foldi C."/>
            <person name="Dima B."/>
            <person name="Sanchez-Garcia M."/>
            <person name="Sanchez-Ramirez S."/>
            <person name="Szollosi G.J."/>
            <person name="Szarkandi J.G."/>
            <person name="Papp V."/>
            <person name="Albert L."/>
            <person name="Andreopoulos W."/>
            <person name="Angelini C."/>
            <person name="Antonin V."/>
            <person name="Barry K.W."/>
            <person name="Bougher N.L."/>
            <person name="Buchanan P."/>
            <person name="Buyck B."/>
            <person name="Bense V."/>
            <person name="Catcheside P."/>
            <person name="Chovatia M."/>
            <person name="Cooper J."/>
            <person name="Damon W."/>
            <person name="Desjardin D."/>
            <person name="Finy P."/>
            <person name="Geml J."/>
            <person name="Haridas S."/>
            <person name="Hughes K."/>
            <person name="Justo A."/>
            <person name="Karasinski D."/>
            <person name="Kautmanova I."/>
            <person name="Kiss B."/>
            <person name="Kocsube S."/>
            <person name="Kotiranta H."/>
            <person name="LaButti K.M."/>
            <person name="Lechner B.E."/>
            <person name="Liimatainen K."/>
            <person name="Lipzen A."/>
            <person name="Lukacs Z."/>
            <person name="Mihaltcheva S."/>
            <person name="Morgado L.N."/>
            <person name="Niskanen T."/>
            <person name="Noordeloos M.E."/>
            <person name="Ohm R.A."/>
            <person name="Ortiz-Santana B."/>
            <person name="Ovrebo C."/>
            <person name="Racz N."/>
            <person name="Riley R."/>
            <person name="Savchenko A."/>
            <person name="Shiryaev A."/>
            <person name="Soop K."/>
            <person name="Spirin V."/>
            <person name="Szebenyi C."/>
            <person name="Tomsovsky M."/>
            <person name="Tulloss R.E."/>
            <person name="Uehling J."/>
            <person name="Grigoriev I.V."/>
            <person name="Vagvolgyi C."/>
            <person name="Papp T."/>
            <person name="Martin F.M."/>
            <person name="Miettinen O."/>
            <person name="Hibbett D.S."/>
            <person name="Nagy L.G."/>
        </authorList>
    </citation>
    <scope>NUCLEOTIDE SEQUENCE [LARGE SCALE GENOMIC DNA]</scope>
    <source>
        <strain evidence="1 2">NL-1719</strain>
    </source>
</reference>
<proteinExistence type="predicted"/>
<name>A0ACD3AFQ4_9AGAR</name>
<sequence>MNLSLSDTNHLNATYTREDGTPIYQVVTPFSFSSKTATIKKAIPEFQEGTAAVFTANHRYGFLAQVEFHVFASSVLHINGEQVKTSEFFTKGGLTLTKLGASRKFVGPDGKEYKWILGQSASTLVLNNDEKTKVAESHRKHYGVFHKARPAFLEITPVGMHMVDLVLITFVYIEKLRKDAESARDSSGGG</sequence>
<protein>
    <submittedName>
        <fullName evidence="1">Uncharacterized protein</fullName>
    </submittedName>
</protein>
<evidence type="ECO:0000313" key="1">
    <source>
        <dbReference type="EMBL" id="TFK64521.1"/>
    </source>
</evidence>
<organism evidence="1 2">
    <name type="scientific">Pluteus cervinus</name>
    <dbReference type="NCBI Taxonomy" id="181527"/>
    <lineage>
        <taxon>Eukaryota</taxon>
        <taxon>Fungi</taxon>
        <taxon>Dikarya</taxon>
        <taxon>Basidiomycota</taxon>
        <taxon>Agaricomycotina</taxon>
        <taxon>Agaricomycetes</taxon>
        <taxon>Agaricomycetidae</taxon>
        <taxon>Agaricales</taxon>
        <taxon>Pluteineae</taxon>
        <taxon>Pluteaceae</taxon>
        <taxon>Pluteus</taxon>
    </lineage>
</organism>
<dbReference type="Proteomes" id="UP000308600">
    <property type="component" value="Unassembled WGS sequence"/>
</dbReference>
<dbReference type="EMBL" id="ML208471">
    <property type="protein sequence ID" value="TFK64521.1"/>
    <property type="molecule type" value="Genomic_DNA"/>
</dbReference>